<protein>
    <submittedName>
        <fullName evidence="4">TetR/AcrR family transcriptional regulator</fullName>
    </submittedName>
</protein>
<dbReference type="PRINTS" id="PR00455">
    <property type="entry name" value="HTHTETR"/>
</dbReference>
<name>A0A6N6RHD7_9FLAO</name>
<evidence type="ECO:0000313" key="5">
    <source>
        <dbReference type="Proteomes" id="UP000468650"/>
    </source>
</evidence>
<comment type="caution">
    <text evidence="4">The sequence shown here is derived from an EMBL/GenBank/DDBJ whole genome shotgun (WGS) entry which is preliminary data.</text>
</comment>
<dbReference type="InterPro" id="IPR009057">
    <property type="entry name" value="Homeodomain-like_sf"/>
</dbReference>
<dbReference type="RefSeq" id="WP_151667777.1">
    <property type="nucleotide sequence ID" value="NZ_WBVO01000008.1"/>
</dbReference>
<feature type="DNA-binding region" description="H-T-H motif" evidence="2">
    <location>
        <begin position="33"/>
        <end position="52"/>
    </location>
</feature>
<proteinExistence type="predicted"/>
<dbReference type="InterPro" id="IPR036271">
    <property type="entry name" value="Tet_transcr_reg_TetR-rel_C_sf"/>
</dbReference>
<evidence type="ECO:0000259" key="3">
    <source>
        <dbReference type="PROSITE" id="PS50977"/>
    </source>
</evidence>
<dbReference type="PANTHER" id="PTHR43479">
    <property type="entry name" value="ACREF/ENVCD OPERON REPRESSOR-RELATED"/>
    <property type="match status" value="1"/>
</dbReference>
<keyword evidence="1 2" id="KW-0238">DNA-binding</keyword>
<dbReference type="EMBL" id="WBVO01000008">
    <property type="protein sequence ID" value="KAB2808682.1"/>
    <property type="molecule type" value="Genomic_DNA"/>
</dbReference>
<evidence type="ECO:0000256" key="1">
    <source>
        <dbReference type="ARBA" id="ARBA00023125"/>
    </source>
</evidence>
<dbReference type="InterPro" id="IPR001647">
    <property type="entry name" value="HTH_TetR"/>
</dbReference>
<dbReference type="OrthoDB" id="881297at2"/>
<dbReference type="InterPro" id="IPR050624">
    <property type="entry name" value="HTH-type_Tx_Regulator"/>
</dbReference>
<dbReference type="Pfam" id="PF00440">
    <property type="entry name" value="TetR_N"/>
    <property type="match status" value="1"/>
</dbReference>
<dbReference type="AlphaFoldDB" id="A0A6N6RHD7"/>
<gene>
    <name evidence="4" type="ORF">F8C67_10370</name>
</gene>
<dbReference type="Gene3D" id="1.10.357.10">
    <property type="entry name" value="Tetracycline Repressor, domain 2"/>
    <property type="match status" value="1"/>
</dbReference>
<dbReference type="GO" id="GO:0003677">
    <property type="term" value="F:DNA binding"/>
    <property type="evidence" value="ECO:0007669"/>
    <property type="project" value="UniProtKB-UniRule"/>
</dbReference>
<dbReference type="Gene3D" id="1.10.10.60">
    <property type="entry name" value="Homeodomain-like"/>
    <property type="match status" value="1"/>
</dbReference>
<accession>A0A6N6RHD7</accession>
<dbReference type="PANTHER" id="PTHR43479:SF11">
    <property type="entry name" value="ACREF_ENVCD OPERON REPRESSOR-RELATED"/>
    <property type="match status" value="1"/>
</dbReference>
<evidence type="ECO:0000313" key="4">
    <source>
        <dbReference type="EMBL" id="KAB2808682.1"/>
    </source>
</evidence>
<feature type="domain" description="HTH tetR-type" evidence="3">
    <location>
        <begin position="10"/>
        <end position="70"/>
    </location>
</feature>
<organism evidence="4 5">
    <name type="scientific">Phaeocystidibacter luteus</name>
    <dbReference type="NCBI Taxonomy" id="911197"/>
    <lineage>
        <taxon>Bacteria</taxon>
        <taxon>Pseudomonadati</taxon>
        <taxon>Bacteroidota</taxon>
        <taxon>Flavobacteriia</taxon>
        <taxon>Flavobacteriales</taxon>
        <taxon>Phaeocystidibacteraceae</taxon>
        <taxon>Phaeocystidibacter</taxon>
    </lineage>
</organism>
<dbReference type="PROSITE" id="PS50977">
    <property type="entry name" value="HTH_TETR_2"/>
    <property type="match status" value="1"/>
</dbReference>
<dbReference type="SUPFAM" id="SSF46689">
    <property type="entry name" value="Homeodomain-like"/>
    <property type="match status" value="1"/>
</dbReference>
<evidence type="ECO:0000256" key="2">
    <source>
        <dbReference type="PROSITE-ProRule" id="PRU00335"/>
    </source>
</evidence>
<dbReference type="Proteomes" id="UP000468650">
    <property type="component" value="Unassembled WGS sequence"/>
</dbReference>
<dbReference type="SUPFAM" id="SSF48498">
    <property type="entry name" value="Tetracyclin repressor-like, C-terminal domain"/>
    <property type="match status" value="1"/>
</dbReference>
<sequence>MCFTFAAIMDEQERSIIEGSTELFLKYGIRSITMDDVARELAISKKTLYKYVSNKADLVDRCVKHTFTEVSDIMSNVIGNANNAIDELFAIDSTLSEAMKAQHPAIEFQLKKYYPATWKWLSSRQEDMIKNQTRDNLEKGIAQGVYRSDVNVDFVSYLYFAQFLAMHDQDIVPLTICENPKFIRAHFEYHLRGVASKKGLEYLEKKLAEHNKSTEQE</sequence>
<reference evidence="4 5" key="1">
    <citation type="submission" date="2019-09" db="EMBL/GenBank/DDBJ databases">
        <title>Genomes of family Cryomorphaceae.</title>
        <authorList>
            <person name="Bowman J.P."/>
        </authorList>
    </citation>
    <scope>NUCLEOTIDE SEQUENCE [LARGE SCALE GENOMIC DNA]</scope>
    <source>
        <strain evidence="4 5">LMG 25704</strain>
    </source>
</reference>
<keyword evidence="5" id="KW-1185">Reference proteome</keyword>